<keyword evidence="11" id="KW-1133">Transmembrane helix</keyword>
<proteinExistence type="inferred from homology"/>
<dbReference type="Ensembl" id="ENSNMLT00000023322.1">
    <property type="protein sequence ID" value="ENSNMLP00000020792.1"/>
    <property type="gene ID" value="ENSNMLG00000013548.1"/>
</dbReference>
<keyword evidence="16" id="KW-1185">Reference proteome</keyword>
<evidence type="ECO:0000313" key="16">
    <source>
        <dbReference type="Proteomes" id="UP000694523"/>
    </source>
</evidence>
<dbReference type="GO" id="GO:0043171">
    <property type="term" value="P:peptide catabolic process"/>
    <property type="evidence" value="ECO:0007669"/>
    <property type="project" value="TreeGrafter"/>
</dbReference>
<dbReference type="PANTHER" id="PTHR11533">
    <property type="entry name" value="PROTEASE M1 ZINC METALLOPROTEASE"/>
    <property type="match status" value="1"/>
</dbReference>
<dbReference type="SUPFAM" id="SSF55486">
    <property type="entry name" value="Metalloproteases ('zincins'), catalytic domain"/>
    <property type="match status" value="1"/>
</dbReference>
<evidence type="ECO:0000259" key="12">
    <source>
        <dbReference type="Pfam" id="PF01433"/>
    </source>
</evidence>
<dbReference type="GO" id="GO:0005615">
    <property type="term" value="C:extracellular space"/>
    <property type="evidence" value="ECO:0007669"/>
    <property type="project" value="TreeGrafter"/>
</dbReference>
<feature type="active site" description="Proton acceptor" evidence="8">
    <location>
        <position position="371"/>
    </location>
</feature>
<keyword evidence="2 11" id="KW-0031">Aminopeptidase</keyword>
<dbReference type="Pfam" id="PF11838">
    <property type="entry name" value="ERAP1_C"/>
    <property type="match status" value="1"/>
</dbReference>
<accession>A0A8C6TN97</accession>
<evidence type="ECO:0000259" key="14">
    <source>
        <dbReference type="Pfam" id="PF17900"/>
    </source>
</evidence>
<dbReference type="Gene3D" id="1.25.50.20">
    <property type="match status" value="1"/>
</dbReference>
<keyword evidence="5 11" id="KW-0378">Hydrolase</keyword>
<dbReference type="Pfam" id="PF17900">
    <property type="entry name" value="Peptidase_M1_N"/>
    <property type="match status" value="1"/>
</dbReference>
<evidence type="ECO:0000256" key="2">
    <source>
        <dbReference type="ARBA" id="ARBA00022438"/>
    </source>
</evidence>
<dbReference type="InterPro" id="IPR024571">
    <property type="entry name" value="ERAP1-like_C_dom"/>
</dbReference>
<dbReference type="InterPro" id="IPR034016">
    <property type="entry name" value="M1_APN-typ"/>
</dbReference>
<dbReference type="PRINTS" id="PR00756">
    <property type="entry name" value="ALADIPTASE"/>
</dbReference>
<dbReference type="InterPro" id="IPR027268">
    <property type="entry name" value="Peptidase_M4/M1_CTD_sf"/>
</dbReference>
<dbReference type="GO" id="GO:0005886">
    <property type="term" value="C:plasma membrane"/>
    <property type="evidence" value="ECO:0007669"/>
    <property type="project" value="TreeGrafter"/>
</dbReference>
<protein>
    <recommendedName>
        <fullName evidence="11">Aminopeptidase</fullName>
        <ecNumber evidence="11">3.4.11.-</ecNumber>
    </recommendedName>
</protein>
<keyword evidence="3 11" id="KW-0645">Protease</keyword>
<dbReference type="GO" id="GO:0070006">
    <property type="term" value="F:metalloaminopeptidase activity"/>
    <property type="evidence" value="ECO:0007669"/>
    <property type="project" value="TreeGrafter"/>
</dbReference>
<comment type="cofactor">
    <cofactor evidence="9 11">
        <name>Zn(2+)</name>
        <dbReference type="ChEBI" id="CHEBI:29105"/>
    </cofactor>
    <text evidence="9 11">Binds 1 zinc ion per subunit.</text>
</comment>
<dbReference type="Gene3D" id="1.10.390.10">
    <property type="entry name" value="Neutral Protease Domain 2"/>
    <property type="match status" value="1"/>
</dbReference>
<dbReference type="CDD" id="cd09601">
    <property type="entry name" value="M1_APN-Q_like"/>
    <property type="match status" value="1"/>
</dbReference>
<dbReference type="InterPro" id="IPR045357">
    <property type="entry name" value="Aminopeptidase_N-like_N"/>
</dbReference>
<evidence type="ECO:0000256" key="5">
    <source>
        <dbReference type="ARBA" id="ARBA00022801"/>
    </source>
</evidence>
<comment type="similarity">
    <text evidence="1 11">Belongs to the peptidase M1 family.</text>
</comment>
<reference evidence="15" key="2">
    <citation type="submission" date="2025-09" db="UniProtKB">
        <authorList>
            <consortium name="Ensembl"/>
        </authorList>
    </citation>
    <scope>IDENTIFICATION</scope>
</reference>
<dbReference type="InterPro" id="IPR001930">
    <property type="entry name" value="Peptidase_M1"/>
</dbReference>
<dbReference type="GO" id="GO:0005737">
    <property type="term" value="C:cytoplasm"/>
    <property type="evidence" value="ECO:0007669"/>
    <property type="project" value="TreeGrafter"/>
</dbReference>
<dbReference type="EC" id="3.4.11.-" evidence="11"/>
<feature type="domain" description="ERAP1-like C-terminal" evidence="13">
    <location>
        <begin position="547"/>
        <end position="856"/>
    </location>
</feature>
<feature type="binding site" evidence="9">
    <location>
        <position position="393"/>
    </location>
    <ligand>
        <name>Zn(2+)</name>
        <dbReference type="ChEBI" id="CHEBI:29105"/>
        <note>catalytic</note>
    </ligand>
</feature>
<reference evidence="15" key="1">
    <citation type="submission" date="2025-08" db="UniProtKB">
        <authorList>
            <consortium name="Ensembl"/>
        </authorList>
    </citation>
    <scope>IDENTIFICATION</scope>
</reference>
<keyword evidence="11" id="KW-0812">Transmembrane</keyword>
<dbReference type="GO" id="GO:0006508">
    <property type="term" value="P:proteolysis"/>
    <property type="evidence" value="ECO:0007669"/>
    <property type="project" value="UniProtKB-KW"/>
</dbReference>
<keyword evidence="6 9" id="KW-0862">Zinc</keyword>
<evidence type="ECO:0000256" key="10">
    <source>
        <dbReference type="PIRSR" id="PIRSR634016-4"/>
    </source>
</evidence>
<dbReference type="PANTHER" id="PTHR11533:SF259">
    <property type="entry name" value="AMINOPEPTIDASE"/>
    <property type="match status" value="1"/>
</dbReference>
<keyword evidence="7 11" id="KW-0482">Metalloprotease</keyword>
<organism evidence="15 16">
    <name type="scientific">Neogobius melanostomus</name>
    <name type="common">round goby</name>
    <dbReference type="NCBI Taxonomy" id="47308"/>
    <lineage>
        <taxon>Eukaryota</taxon>
        <taxon>Metazoa</taxon>
        <taxon>Chordata</taxon>
        <taxon>Craniata</taxon>
        <taxon>Vertebrata</taxon>
        <taxon>Euteleostomi</taxon>
        <taxon>Actinopterygii</taxon>
        <taxon>Neopterygii</taxon>
        <taxon>Teleostei</taxon>
        <taxon>Neoteleostei</taxon>
        <taxon>Acanthomorphata</taxon>
        <taxon>Gobiaria</taxon>
        <taxon>Gobiiformes</taxon>
        <taxon>Gobioidei</taxon>
        <taxon>Gobiidae</taxon>
        <taxon>Benthophilinae</taxon>
        <taxon>Neogobiini</taxon>
        <taxon>Neogobius</taxon>
    </lineage>
</organism>
<evidence type="ECO:0000256" key="8">
    <source>
        <dbReference type="PIRSR" id="PIRSR634016-1"/>
    </source>
</evidence>
<dbReference type="Gene3D" id="2.60.40.1730">
    <property type="entry name" value="tricorn interacting facor f3 domain"/>
    <property type="match status" value="1"/>
</dbReference>
<evidence type="ECO:0000256" key="11">
    <source>
        <dbReference type="RuleBase" id="RU364040"/>
    </source>
</evidence>
<feature type="transmembrane region" description="Helical" evidence="11">
    <location>
        <begin position="12"/>
        <end position="33"/>
    </location>
</feature>
<dbReference type="GO" id="GO:0008270">
    <property type="term" value="F:zinc ion binding"/>
    <property type="evidence" value="ECO:0007669"/>
    <property type="project" value="UniProtKB-UniRule"/>
</dbReference>
<name>A0A8C6TN97_9GOBI</name>
<evidence type="ECO:0000259" key="13">
    <source>
        <dbReference type="Pfam" id="PF11838"/>
    </source>
</evidence>
<feature type="domain" description="Peptidase M1 membrane alanine aminopeptidase" evidence="12">
    <location>
        <begin position="299"/>
        <end position="503"/>
    </location>
</feature>
<dbReference type="SUPFAM" id="SSF63737">
    <property type="entry name" value="Leukotriene A4 hydrolase N-terminal domain"/>
    <property type="match status" value="1"/>
</dbReference>
<feature type="site" description="Transition state stabilizer" evidence="10">
    <location>
        <position position="459"/>
    </location>
</feature>
<dbReference type="Proteomes" id="UP000694523">
    <property type="component" value="Unplaced"/>
</dbReference>
<sequence length="885" mass="101108">MAKTSCMSKAFAAVFGILTILVTGTLVGMVVYYNMELQKLNPTPPPTVPSTTLAPPPEMRLRGDVLPESYKVFIQVYFYTRIIEEVNVTSPNQTLTYDGNVTVHLKCVKKTKTIFLHSRHQEVFNATVKNRDSNKYLGVEECIFHKDESDFLEIVLNEALEVGGNYSLFLNFSADINEYLDGLYLSTYQEGEYLVATNLEPTSARSVFPCFDEPAMKARFTLTVIHRKDTIALANEDPADSNLIGDDWLYTRFHPTEVMSTYLFAFTVSEFTAKKTNHLDRKIYTYARPEATEAGHTDYAVSITGKILDFYQDYFDIGYTQKLDQIALPDLGPQAMENWGLVMYQEGGLLYQEGVSSHLQKEEISFLIAHELAHQWFGNLVTMKWWNEVWLNEGFATYMSSLAVDRALPSLKVRDMFLANQLHIAFEADSLASSHPLTPPAAEVQTTDQIVALFDQITYSKGSAVLTMLEDVLGERVFHKGIKVGHAQSESFTRVDIKKVMNTWTNQIGYPVITINTSSGDAYQKQFLYNDTSESKYWTRKGIEGEWILVNVNCTGFYRVNYDLDNWARLLNDLPLLNRGQLIDDAFNLARAKQVSVILALNSTRFLRNETEYLPWESATRNLQYFIHMFDRSEVYGPMKMYLQNQVKVLYNFFKDYTDNSTVPDVPTSQFNQINAIKVACSNGLPECLDMATSMFHSWMTSGTNKIHPNLRSTIYCQAIAAGGQKEWEFAWDRFQSTTDLSEKYQLSEALTCTKKIWLLNRYLGYTLDSEKIRLMDVSSVIGSVAKNEAGQALAWNFIRANWDYVSQQYEGAYLIQEVTSRFSTPFELEELEHFATKYDLSSATRAVENAMEQTRVNIHWVNEHKETVLDCVVYGFSQLFNIHS</sequence>
<feature type="domain" description="Aminopeptidase N-like N-terminal" evidence="14">
    <location>
        <begin position="67"/>
        <end position="263"/>
    </location>
</feature>
<dbReference type="FunFam" id="1.25.50.20:FF:000012">
    <property type="entry name" value="Aminopeptidase N"/>
    <property type="match status" value="1"/>
</dbReference>
<feature type="binding site" evidence="9">
    <location>
        <position position="370"/>
    </location>
    <ligand>
        <name>Zn(2+)</name>
        <dbReference type="ChEBI" id="CHEBI:29105"/>
        <note>catalytic</note>
    </ligand>
</feature>
<dbReference type="FunFam" id="1.10.390.10:FF:000006">
    <property type="entry name" value="Puromycin-sensitive aminopeptidase"/>
    <property type="match status" value="1"/>
</dbReference>
<dbReference type="InterPro" id="IPR042097">
    <property type="entry name" value="Aminopeptidase_N-like_N_sf"/>
</dbReference>
<evidence type="ECO:0000256" key="6">
    <source>
        <dbReference type="ARBA" id="ARBA00022833"/>
    </source>
</evidence>
<dbReference type="InterPro" id="IPR050344">
    <property type="entry name" value="Peptidase_M1_aminopeptidases"/>
</dbReference>
<evidence type="ECO:0000256" key="9">
    <source>
        <dbReference type="PIRSR" id="PIRSR634016-3"/>
    </source>
</evidence>
<evidence type="ECO:0000256" key="1">
    <source>
        <dbReference type="ARBA" id="ARBA00010136"/>
    </source>
</evidence>
<keyword evidence="4 9" id="KW-0479">Metal-binding</keyword>
<evidence type="ECO:0000256" key="4">
    <source>
        <dbReference type="ARBA" id="ARBA00022723"/>
    </source>
</evidence>
<keyword evidence="11" id="KW-0472">Membrane</keyword>
<feature type="binding site" evidence="9">
    <location>
        <position position="374"/>
    </location>
    <ligand>
        <name>Zn(2+)</name>
        <dbReference type="ChEBI" id="CHEBI:29105"/>
        <note>catalytic</note>
    </ligand>
</feature>
<dbReference type="GO" id="GO:0042277">
    <property type="term" value="F:peptide binding"/>
    <property type="evidence" value="ECO:0007669"/>
    <property type="project" value="TreeGrafter"/>
</dbReference>
<dbReference type="InterPro" id="IPR014782">
    <property type="entry name" value="Peptidase_M1_dom"/>
</dbReference>
<dbReference type="AlphaFoldDB" id="A0A8C6TN97"/>
<evidence type="ECO:0000256" key="7">
    <source>
        <dbReference type="ARBA" id="ARBA00023049"/>
    </source>
</evidence>
<dbReference type="Pfam" id="PF01433">
    <property type="entry name" value="Peptidase_M1"/>
    <property type="match status" value="1"/>
</dbReference>
<evidence type="ECO:0000256" key="3">
    <source>
        <dbReference type="ARBA" id="ARBA00022670"/>
    </source>
</evidence>
<evidence type="ECO:0000313" key="15">
    <source>
        <dbReference type="Ensembl" id="ENSNMLP00000020792.1"/>
    </source>
</evidence>